<proteinExistence type="predicted"/>
<evidence type="ECO:0000256" key="1">
    <source>
        <dbReference type="SAM" id="SignalP"/>
    </source>
</evidence>
<keyword evidence="3" id="KW-1185">Reference proteome</keyword>
<dbReference type="EMBL" id="LMWW01000018">
    <property type="protein sequence ID" value="KUN84307.1"/>
    <property type="molecule type" value="Genomic_DNA"/>
</dbReference>
<dbReference type="Proteomes" id="UP000052982">
    <property type="component" value="Unassembled WGS sequence"/>
</dbReference>
<protein>
    <recommendedName>
        <fullName evidence="4">SH3b domain-containing protein</fullName>
    </recommendedName>
</protein>
<feature type="signal peptide" evidence="1">
    <location>
        <begin position="1"/>
        <end position="30"/>
    </location>
</feature>
<evidence type="ECO:0008006" key="4">
    <source>
        <dbReference type="Google" id="ProtNLM"/>
    </source>
</evidence>
<feature type="chain" id="PRO_5007106804" description="SH3b domain-containing protein" evidence="1">
    <location>
        <begin position="31"/>
        <end position="132"/>
    </location>
</feature>
<evidence type="ECO:0000313" key="2">
    <source>
        <dbReference type="EMBL" id="KUN84307.1"/>
    </source>
</evidence>
<organism evidence="2 3">
    <name type="scientific">Streptomyces griseoruber</name>
    <dbReference type="NCBI Taxonomy" id="1943"/>
    <lineage>
        <taxon>Bacteria</taxon>
        <taxon>Bacillati</taxon>
        <taxon>Actinomycetota</taxon>
        <taxon>Actinomycetes</taxon>
        <taxon>Kitasatosporales</taxon>
        <taxon>Streptomycetaceae</taxon>
        <taxon>Streptomyces</taxon>
    </lineage>
</organism>
<dbReference type="Gene3D" id="2.30.30.40">
    <property type="entry name" value="SH3 Domains"/>
    <property type="match status" value="1"/>
</dbReference>
<keyword evidence="1" id="KW-0732">Signal</keyword>
<dbReference type="RefSeq" id="WP_055637339.1">
    <property type="nucleotide sequence ID" value="NZ_JBIRTR010000049.1"/>
</dbReference>
<comment type="caution">
    <text evidence="2">The sequence shown here is derived from an EMBL/GenBank/DDBJ whole genome shotgun (WGS) entry which is preliminary data.</text>
</comment>
<evidence type="ECO:0000313" key="3">
    <source>
        <dbReference type="Proteomes" id="UP000052982"/>
    </source>
</evidence>
<name>A0A101T206_9ACTN</name>
<gene>
    <name evidence="2" type="ORF">AQJ64_16270</name>
</gene>
<sequence length="132" mass="14390">MSFRRRAGTGLFAVLMAFAVTPTLVTPAEAAVHDCRVSGDRAVCAYVTGIDAGSWLNMRTGPGYGYADVPYGRLNNGAEVGLKCWSTGDGAADNPHSRYWMYIDTGVRAGWVNDWYLDTGDPAVWQQRIPHC</sequence>
<reference evidence="2 3" key="1">
    <citation type="submission" date="2015-10" db="EMBL/GenBank/DDBJ databases">
        <title>Draft genome sequence of Streptomyces griseoruber DSM 40281, type strain for the species Streptomyces griseoruber.</title>
        <authorList>
            <person name="Ruckert C."/>
            <person name="Winkler A."/>
            <person name="Kalinowski J."/>
            <person name="Kampfer P."/>
            <person name="Glaeser S."/>
        </authorList>
    </citation>
    <scope>NUCLEOTIDE SEQUENCE [LARGE SCALE GENOMIC DNA]</scope>
    <source>
        <strain evidence="2 3">DSM 40281</strain>
    </source>
</reference>
<dbReference type="AlphaFoldDB" id="A0A101T206"/>
<dbReference type="OrthoDB" id="4254046at2"/>
<accession>A0A101T206</accession>
<dbReference type="STRING" id="1943.AQJ64_16270"/>